<proteinExistence type="predicted"/>
<dbReference type="OrthoDB" id="9788988at2"/>
<evidence type="ECO:0000313" key="2">
    <source>
        <dbReference type="EMBL" id="SPP99875.1"/>
    </source>
</evidence>
<reference evidence="3" key="1">
    <citation type="submission" date="2018-03" db="EMBL/GenBank/DDBJ databases">
        <authorList>
            <person name="Zecchin S."/>
        </authorList>
    </citation>
    <scope>NUCLEOTIDE SEQUENCE [LARGE SCALE GENOMIC DNA]</scope>
</reference>
<evidence type="ECO:0000256" key="1">
    <source>
        <dbReference type="SAM" id="MobiDB-lite"/>
    </source>
</evidence>
<dbReference type="Proteomes" id="UP000245125">
    <property type="component" value="Unassembled WGS sequence"/>
</dbReference>
<name>A0A2U3QEV1_9BACT</name>
<evidence type="ECO:0008006" key="4">
    <source>
        <dbReference type="Google" id="ProtNLM"/>
    </source>
</evidence>
<sequence>MVKMTPIIKKSLAIIIVAMFVVFSGCKGKPSPPKTAVEKPKPAASAPVPAIKEEPRAEKEVYVYEQKGRRDPFMSLVQISKEKPKRVAGRRPIENFDVGDIKLIAILWDTKQYYALITLPDNKSYTIRKGMTLGLYGGKVEDITKDMVLIREQVKDYRGQMKTKDTILKLRKEGE</sequence>
<accession>A0A2U3QEV1</accession>
<gene>
    <name evidence="2" type="ORF">NBG4_1280002</name>
</gene>
<feature type="region of interest" description="Disordered" evidence="1">
    <location>
        <begin position="30"/>
        <end position="49"/>
    </location>
</feature>
<dbReference type="AlphaFoldDB" id="A0A2U3QEV1"/>
<keyword evidence="3" id="KW-1185">Reference proteome</keyword>
<dbReference type="Gene3D" id="2.30.30.830">
    <property type="match status" value="1"/>
</dbReference>
<organism evidence="2 3">
    <name type="scientific">Candidatus Sulfobium mesophilum</name>
    <dbReference type="NCBI Taxonomy" id="2016548"/>
    <lineage>
        <taxon>Bacteria</taxon>
        <taxon>Pseudomonadati</taxon>
        <taxon>Nitrospirota</taxon>
        <taxon>Nitrospiria</taxon>
        <taxon>Nitrospirales</taxon>
        <taxon>Nitrospiraceae</taxon>
        <taxon>Candidatus Sulfobium</taxon>
    </lineage>
</organism>
<protein>
    <recommendedName>
        <fullName evidence="4">Type IV pilus assembly protein PilP</fullName>
    </recommendedName>
</protein>
<dbReference type="EMBL" id="OUUY01000033">
    <property type="protein sequence ID" value="SPP99875.1"/>
    <property type="molecule type" value="Genomic_DNA"/>
</dbReference>
<dbReference type="PROSITE" id="PS51257">
    <property type="entry name" value="PROKAR_LIPOPROTEIN"/>
    <property type="match status" value="1"/>
</dbReference>
<evidence type="ECO:0000313" key="3">
    <source>
        <dbReference type="Proteomes" id="UP000245125"/>
    </source>
</evidence>
<dbReference type="Pfam" id="PF04351">
    <property type="entry name" value="PilP"/>
    <property type="match status" value="1"/>
</dbReference>
<dbReference type="InterPro" id="IPR007446">
    <property type="entry name" value="PilP"/>
</dbReference>